<proteinExistence type="inferred from homology"/>
<accession>A0A8D7F9V5</accession>
<dbReference type="EMBL" id="HG996471">
    <property type="protein sequence ID" value="CAG1845699.1"/>
    <property type="molecule type" value="Genomic_DNA"/>
</dbReference>
<evidence type="ECO:0000256" key="3">
    <source>
        <dbReference type="ARBA" id="ARBA00024018"/>
    </source>
</evidence>
<organism evidence="5">
    <name type="scientific">Musa acuminata subsp. malaccensis</name>
    <name type="common">Wild banana</name>
    <name type="synonym">Musa malaccensis</name>
    <dbReference type="NCBI Taxonomy" id="214687"/>
    <lineage>
        <taxon>Eukaryota</taxon>
        <taxon>Viridiplantae</taxon>
        <taxon>Streptophyta</taxon>
        <taxon>Embryophyta</taxon>
        <taxon>Tracheophyta</taxon>
        <taxon>Spermatophyta</taxon>
        <taxon>Magnoliopsida</taxon>
        <taxon>Liliopsida</taxon>
        <taxon>Zingiberales</taxon>
        <taxon>Musaceae</taxon>
        <taxon>Musa</taxon>
    </lineage>
</organism>
<dbReference type="PANTHER" id="PTHR45934">
    <property type="entry name" value="FAD/NAD(P)-BINDING OXIDOREDUCTASE FAMILY PROTEIN"/>
    <property type="match status" value="1"/>
</dbReference>
<dbReference type="GO" id="GO:0071949">
    <property type="term" value="F:FAD binding"/>
    <property type="evidence" value="ECO:0007669"/>
    <property type="project" value="InterPro"/>
</dbReference>
<dbReference type="Pfam" id="PF01494">
    <property type="entry name" value="FAD_binding_3"/>
    <property type="match status" value="2"/>
</dbReference>
<feature type="domain" description="FAD-binding" evidence="4">
    <location>
        <begin position="309"/>
        <end position="376"/>
    </location>
</feature>
<evidence type="ECO:0000256" key="1">
    <source>
        <dbReference type="ARBA" id="ARBA00023002"/>
    </source>
</evidence>
<comment type="similarity">
    <text evidence="3">Belongs to the 3-hydroxybenzoate 6-hydroxylase family.</text>
</comment>
<dbReference type="InterPro" id="IPR036188">
    <property type="entry name" value="FAD/NAD-bd_sf"/>
</dbReference>
<feature type="domain" description="FAD-binding" evidence="4">
    <location>
        <begin position="7"/>
        <end position="224"/>
    </location>
</feature>
<evidence type="ECO:0000256" key="2">
    <source>
        <dbReference type="ARBA" id="ARBA00023033"/>
    </source>
</evidence>
<dbReference type="PANTHER" id="PTHR45934:SF1">
    <property type="entry name" value="OS04G0423100 PROTEIN"/>
    <property type="match status" value="1"/>
</dbReference>
<dbReference type="AlphaFoldDB" id="A0A8D7F9V5"/>
<sequence length="431" mass="46740">MEEEQHEVVIVGAGIAGLATAVALQIVGLQTLVLERSPELRATGAAIGLSSNAWRALDVLGVAHKLLPSCPTVPKAVVTDLPTGSIQAVPFTRSQRYSGDTATRIVHRKDLLETLAEELKPGTIRFSSKITSIDQDASSSVTAVHLDDGSVVKAKVLIGCDGVHSVVARWLGLSEPVHSGRSAVRGLAVFPEGHGLKNGAAQYVIDDKRAGFAPLNSNDLYWFITHPSTARGNPLSLSLSLTLSLSLSDSSRTHAEKEIQRDPELILAEVTEKLAIDFPPEFQMVVRHVDLATLSWAPLVFRLPWDVLLGRIHKGCVTVAGDAMHPMTPDLAQGGCTALEDAIVLARNLAGARSRGQLAAGLESYVRERRWRAAWLIAASYLSGWVQQGGNAGVWRSSVEWFRRNIYYKFLHSRIFFAVHQYDCGDLLPAE</sequence>
<gene>
    <name evidence="5" type="ORF">GSMUA_154940.1</name>
</gene>
<dbReference type="InterPro" id="IPR044560">
    <property type="entry name" value="MOase"/>
</dbReference>
<dbReference type="SUPFAM" id="SSF51905">
    <property type="entry name" value="FAD/NAD(P)-binding domain"/>
    <property type="match status" value="1"/>
</dbReference>
<dbReference type="Gene3D" id="3.50.50.60">
    <property type="entry name" value="FAD/NAD(P)-binding domain"/>
    <property type="match status" value="1"/>
</dbReference>
<dbReference type="GO" id="GO:0004497">
    <property type="term" value="F:monooxygenase activity"/>
    <property type="evidence" value="ECO:0007669"/>
    <property type="project" value="UniProtKB-KW"/>
</dbReference>
<protein>
    <submittedName>
        <fullName evidence="5">(wild Malaysian banana) hypothetical protein</fullName>
    </submittedName>
</protein>
<name>A0A8D7F9V5_MUSAM</name>
<keyword evidence="2" id="KW-0503">Monooxygenase</keyword>
<dbReference type="PRINTS" id="PR00420">
    <property type="entry name" value="RNGMNOXGNASE"/>
</dbReference>
<keyword evidence="1" id="KW-0560">Oxidoreductase</keyword>
<dbReference type="InterPro" id="IPR002938">
    <property type="entry name" value="FAD-bd"/>
</dbReference>
<evidence type="ECO:0000313" key="5">
    <source>
        <dbReference type="EMBL" id="CAG1845699.1"/>
    </source>
</evidence>
<evidence type="ECO:0000259" key="4">
    <source>
        <dbReference type="Pfam" id="PF01494"/>
    </source>
</evidence>
<reference evidence="5" key="1">
    <citation type="submission" date="2021-03" db="EMBL/GenBank/DDBJ databases">
        <authorList>
            <consortium name="Genoscope - CEA"/>
            <person name="William W."/>
        </authorList>
    </citation>
    <scope>NUCLEOTIDE SEQUENCE</scope>
    <source>
        <strain evidence="5">Doubled-haploid Pahang</strain>
    </source>
</reference>